<reference evidence="2 3" key="1">
    <citation type="submission" date="2014-08" db="EMBL/GenBank/DDBJ databases">
        <title>Complete genome sequence of Corynebacterium sphenisci CECT 5990(T) (=DSM 44792(T)), isolated from healthy wild penguins.</title>
        <authorList>
            <person name="Ruckert C."/>
            <person name="Albersmeier A."/>
            <person name="Winkler A."/>
            <person name="Kalinowski J."/>
        </authorList>
    </citation>
    <scope>NUCLEOTIDE SEQUENCE [LARGE SCALE GENOMIC DNA]</scope>
    <source>
        <strain evidence="2 3">DSM 44792</strain>
    </source>
</reference>
<feature type="transmembrane region" description="Helical" evidence="1">
    <location>
        <begin position="71"/>
        <end position="92"/>
    </location>
</feature>
<dbReference type="Proteomes" id="UP000185469">
    <property type="component" value="Chromosome"/>
</dbReference>
<name>A0A1L7CWX4_9CORY</name>
<dbReference type="STRING" id="1437874.CSPHI_03890"/>
<evidence type="ECO:0000256" key="1">
    <source>
        <dbReference type="SAM" id="Phobius"/>
    </source>
</evidence>
<keyword evidence="1" id="KW-0472">Membrane</keyword>
<dbReference type="EMBL" id="CP009248">
    <property type="protein sequence ID" value="APT90344.1"/>
    <property type="molecule type" value="Genomic_DNA"/>
</dbReference>
<gene>
    <name evidence="2" type="ORF">CSPHI_03890</name>
</gene>
<evidence type="ECO:0008006" key="4">
    <source>
        <dbReference type="Google" id="ProtNLM"/>
    </source>
</evidence>
<accession>A0A1L7CWX4</accession>
<organism evidence="2 3">
    <name type="scientific">Corynebacterium sphenisci DSM 44792</name>
    <dbReference type="NCBI Taxonomy" id="1437874"/>
    <lineage>
        <taxon>Bacteria</taxon>
        <taxon>Bacillati</taxon>
        <taxon>Actinomycetota</taxon>
        <taxon>Actinomycetes</taxon>
        <taxon>Mycobacteriales</taxon>
        <taxon>Corynebacteriaceae</taxon>
        <taxon>Corynebacterium</taxon>
    </lineage>
</organism>
<keyword evidence="3" id="KW-1185">Reference proteome</keyword>
<keyword evidence="1" id="KW-0812">Transmembrane</keyword>
<keyword evidence="1" id="KW-1133">Transmembrane helix</keyword>
<evidence type="ECO:0000313" key="3">
    <source>
        <dbReference type="Proteomes" id="UP000185469"/>
    </source>
</evidence>
<dbReference type="AlphaFoldDB" id="A0A1L7CWX4"/>
<evidence type="ECO:0000313" key="2">
    <source>
        <dbReference type="EMBL" id="APT90344.1"/>
    </source>
</evidence>
<sequence>MRRGAGRGEIAAAMGWLAAATLAGLVLEVVYLAARVDVAGVSLPVPWTIPVAYLVNLVASRTALLWTGRRAVAAVPLAAWIAGFLVLLLWSAAPFGADVVLGPWLRTIALLVAGVAGGGWPLRHG</sequence>
<protein>
    <recommendedName>
        <fullName evidence="4">Integral membrane protein</fullName>
    </recommendedName>
</protein>
<proteinExistence type="predicted"/>
<feature type="transmembrane region" description="Helical" evidence="1">
    <location>
        <begin position="12"/>
        <end position="34"/>
    </location>
</feature>
<feature type="transmembrane region" description="Helical" evidence="1">
    <location>
        <begin position="40"/>
        <end position="59"/>
    </location>
</feature>
<feature type="transmembrane region" description="Helical" evidence="1">
    <location>
        <begin position="104"/>
        <end position="122"/>
    </location>
</feature>
<dbReference type="KEGG" id="csph:CSPHI_03890"/>